<dbReference type="GO" id="GO:0016747">
    <property type="term" value="F:acyltransferase activity, transferring groups other than amino-acyl groups"/>
    <property type="evidence" value="ECO:0007669"/>
    <property type="project" value="InterPro"/>
</dbReference>
<accession>A0A345RSN5</accession>
<evidence type="ECO:0000259" key="3">
    <source>
        <dbReference type="Pfam" id="PF01757"/>
    </source>
</evidence>
<dbReference type="GO" id="GO:0009103">
    <property type="term" value="P:lipopolysaccharide biosynthetic process"/>
    <property type="evidence" value="ECO:0007669"/>
    <property type="project" value="TreeGrafter"/>
</dbReference>
<feature type="transmembrane region" description="Helical" evidence="2">
    <location>
        <begin position="258"/>
        <end position="279"/>
    </location>
</feature>
<keyword evidence="2" id="KW-0812">Transmembrane</keyword>
<evidence type="ECO:0000313" key="4">
    <source>
        <dbReference type="EMBL" id="AXI62301.1"/>
    </source>
</evidence>
<dbReference type="PANTHER" id="PTHR23028:SF53">
    <property type="entry name" value="ACYL_TRANSF_3 DOMAIN-CONTAINING PROTEIN"/>
    <property type="match status" value="1"/>
</dbReference>
<evidence type="ECO:0000256" key="1">
    <source>
        <dbReference type="SAM" id="MobiDB-lite"/>
    </source>
</evidence>
<keyword evidence="5" id="KW-1185">Reference proteome</keyword>
<feature type="domain" description="Acyltransferase 3" evidence="3">
    <location>
        <begin position="7"/>
        <end position="324"/>
    </location>
</feature>
<dbReference type="KEGG" id="pke:DLD99_18075"/>
<reference evidence="4 5" key="1">
    <citation type="submission" date="2018-05" db="EMBL/GenBank/DDBJ databases">
        <title>Complete genome sequence of Pseudomonas kribbensis 46-2(T).</title>
        <authorList>
            <person name="Jeong H."/>
            <person name="Lee S.-G."/>
            <person name="Rha E."/>
            <person name="Kim H."/>
        </authorList>
    </citation>
    <scope>NUCLEOTIDE SEQUENCE [LARGE SCALE GENOMIC DNA]</scope>
    <source>
        <strain evidence="4 5">46-2</strain>
    </source>
</reference>
<keyword evidence="4" id="KW-0012">Acyltransferase</keyword>
<proteinExistence type="predicted"/>
<feature type="transmembrane region" description="Helical" evidence="2">
    <location>
        <begin position="150"/>
        <end position="170"/>
    </location>
</feature>
<dbReference type="PANTHER" id="PTHR23028">
    <property type="entry name" value="ACETYLTRANSFERASE"/>
    <property type="match status" value="1"/>
</dbReference>
<organism evidence="4 5">
    <name type="scientific">Pseudomonas kribbensis</name>
    <dbReference type="NCBI Taxonomy" id="1628086"/>
    <lineage>
        <taxon>Bacteria</taxon>
        <taxon>Pseudomonadati</taxon>
        <taxon>Pseudomonadota</taxon>
        <taxon>Gammaproteobacteria</taxon>
        <taxon>Pseudomonadales</taxon>
        <taxon>Pseudomonadaceae</taxon>
        <taxon>Pseudomonas</taxon>
    </lineage>
</organism>
<dbReference type="InterPro" id="IPR050879">
    <property type="entry name" value="Acyltransferase_3"/>
</dbReference>
<feature type="transmembrane region" description="Helical" evidence="2">
    <location>
        <begin position="43"/>
        <end position="65"/>
    </location>
</feature>
<keyword evidence="2" id="KW-0472">Membrane</keyword>
<evidence type="ECO:0000256" key="2">
    <source>
        <dbReference type="SAM" id="Phobius"/>
    </source>
</evidence>
<dbReference type="Proteomes" id="UP000253720">
    <property type="component" value="Chromosome"/>
</dbReference>
<dbReference type="Pfam" id="PF01757">
    <property type="entry name" value="Acyl_transf_3"/>
    <property type="match status" value="1"/>
</dbReference>
<keyword evidence="2" id="KW-1133">Transmembrane helix</keyword>
<feature type="transmembrane region" description="Helical" evidence="2">
    <location>
        <begin position="12"/>
        <end position="31"/>
    </location>
</feature>
<dbReference type="InterPro" id="IPR002656">
    <property type="entry name" value="Acyl_transf_3_dom"/>
</dbReference>
<evidence type="ECO:0000313" key="5">
    <source>
        <dbReference type="Proteomes" id="UP000253720"/>
    </source>
</evidence>
<dbReference type="EMBL" id="CP029608">
    <property type="protein sequence ID" value="AXI62301.1"/>
    <property type="molecule type" value="Genomic_DNA"/>
</dbReference>
<gene>
    <name evidence="4" type="ORF">DLD99_18075</name>
</gene>
<feature type="transmembrane region" description="Helical" evidence="2">
    <location>
        <begin position="92"/>
        <end position="110"/>
    </location>
</feature>
<keyword evidence="4" id="KW-0808">Transferase</keyword>
<dbReference type="GO" id="GO:0016020">
    <property type="term" value="C:membrane"/>
    <property type="evidence" value="ECO:0007669"/>
    <property type="project" value="TreeGrafter"/>
</dbReference>
<sequence length="404" mass="45830">MSNRKNLEIEYLRGAAVAMTFLCHVTMMLPFHTDTLLRIFSIFMPWTGVDLFFCISGFVVSKAYLDYFDNHRAQGQSGLATVCFWLRRAYRLLPTAWLWILVPLLFSIVYNQSNAFGSWYDNLRSFTAVATFSGNLGMHFNSLLGPSPQYWSLALEEQFYFVFPLFLLFVMSPRWRIIALFALIALQFGIDRNPYPEPGSILTHFRLDAMLWGILLCLFTRTRLYRQIEPVGLGQGTLKPLLCTLFLLYMLGSVAIQLIAMPIAVGIVAMVAVLIVWLASYQKGYIYCPVFMHGLMQWLGSRSYGLYVIHVFTNHLSTEIWTRVAASQGVPLDGRFTVELLLTSVGLLVVLSELNYRLVETPLRQRGAEIARRKLSHEALPEAAGTNTQPLPVKQPGNGEARQT</sequence>
<feature type="region of interest" description="Disordered" evidence="1">
    <location>
        <begin position="379"/>
        <end position="404"/>
    </location>
</feature>
<feature type="transmembrane region" description="Helical" evidence="2">
    <location>
        <begin position="231"/>
        <end position="252"/>
    </location>
</feature>
<name>A0A345RSN5_9PSED</name>
<protein>
    <submittedName>
        <fullName evidence="4">Acyltransferase</fullName>
    </submittedName>
</protein>
<dbReference type="AlphaFoldDB" id="A0A345RSN5"/>